<dbReference type="AlphaFoldDB" id="A0A2W1BNH4"/>
<dbReference type="GO" id="GO:0003824">
    <property type="term" value="F:catalytic activity"/>
    <property type="evidence" value="ECO:0007669"/>
    <property type="project" value="InterPro"/>
</dbReference>
<feature type="region of interest" description="Disordered" evidence="1">
    <location>
        <begin position="1"/>
        <end position="24"/>
    </location>
</feature>
<accession>A0A2W1BNH4</accession>
<evidence type="ECO:0000256" key="1">
    <source>
        <dbReference type="SAM" id="MobiDB-lite"/>
    </source>
</evidence>
<dbReference type="Gene3D" id="3.60.10.10">
    <property type="entry name" value="Endonuclease/exonuclease/phosphatase"/>
    <property type="match status" value="1"/>
</dbReference>
<dbReference type="PANTHER" id="PTHR47027:SF8">
    <property type="entry name" value="RIBONUCLEASE H"/>
    <property type="match status" value="1"/>
</dbReference>
<dbReference type="GO" id="GO:0071897">
    <property type="term" value="P:DNA biosynthetic process"/>
    <property type="evidence" value="ECO:0007669"/>
    <property type="project" value="UniProtKB-ARBA"/>
</dbReference>
<name>A0A2W1BNH4_HELAM</name>
<protein>
    <recommendedName>
        <fullName evidence="2">Reverse transcriptase domain-containing protein</fullName>
    </recommendedName>
</protein>
<dbReference type="SUPFAM" id="SSF56219">
    <property type="entry name" value="DNase I-like"/>
    <property type="match status" value="1"/>
</dbReference>
<organism evidence="3 4">
    <name type="scientific">Helicoverpa armigera</name>
    <name type="common">Cotton bollworm</name>
    <name type="synonym">Heliothis armigera</name>
    <dbReference type="NCBI Taxonomy" id="29058"/>
    <lineage>
        <taxon>Eukaryota</taxon>
        <taxon>Metazoa</taxon>
        <taxon>Ecdysozoa</taxon>
        <taxon>Arthropoda</taxon>
        <taxon>Hexapoda</taxon>
        <taxon>Insecta</taxon>
        <taxon>Pterygota</taxon>
        <taxon>Neoptera</taxon>
        <taxon>Endopterygota</taxon>
        <taxon>Lepidoptera</taxon>
        <taxon>Glossata</taxon>
        <taxon>Ditrysia</taxon>
        <taxon>Noctuoidea</taxon>
        <taxon>Noctuidae</taxon>
        <taxon>Heliothinae</taxon>
        <taxon>Helicoverpa</taxon>
    </lineage>
</organism>
<dbReference type="Proteomes" id="UP000249218">
    <property type="component" value="Unassembled WGS sequence"/>
</dbReference>
<dbReference type="InterPro" id="IPR036691">
    <property type="entry name" value="Endo/exonu/phosph_ase_sf"/>
</dbReference>
<dbReference type="PANTHER" id="PTHR47027">
    <property type="entry name" value="REVERSE TRANSCRIPTASE DOMAIN-CONTAINING PROTEIN"/>
    <property type="match status" value="1"/>
</dbReference>
<proteinExistence type="predicted"/>
<dbReference type="PROSITE" id="PS50878">
    <property type="entry name" value="RT_POL"/>
    <property type="match status" value="1"/>
</dbReference>
<keyword evidence="4" id="KW-1185">Reference proteome</keyword>
<dbReference type="Pfam" id="PF00078">
    <property type="entry name" value="RVT_1"/>
    <property type="match status" value="1"/>
</dbReference>
<dbReference type="CDD" id="cd09076">
    <property type="entry name" value="L1-EN"/>
    <property type="match status" value="1"/>
</dbReference>
<evidence type="ECO:0000259" key="2">
    <source>
        <dbReference type="PROSITE" id="PS50878"/>
    </source>
</evidence>
<dbReference type="InterPro" id="IPR000477">
    <property type="entry name" value="RT_dom"/>
</dbReference>
<gene>
    <name evidence="3" type="primary">HaOG207140</name>
    <name evidence="3" type="ORF">B5X24_HaOG207140</name>
</gene>
<dbReference type="OrthoDB" id="412793at2759"/>
<dbReference type="Pfam" id="PF03372">
    <property type="entry name" value="Exo_endo_phos"/>
    <property type="match status" value="1"/>
</dbReference>
<evidence type="ECO:0000313" key="4">
    <source>
        <dbReference type="Proteomes" id="UP000249218"/>
    </source>
</evidence>
<reference evidence="3 4" key="1">
    <citation type="journal article" date="2017" name="BMC Biol.">
        <title>Genomic innovations, transcriptional plasticity and gene loss underlying the evolution and divergence of two highly polyphagous and invasive Helicoverpa pest species.</title>
        <authorList>
            <person name="Pearce S.L."/>
            <person name="Clarke D.F."/>
            <person name="East P.D."/>
            <person name="Elfekih S."/>
            <person name="Gordon K.H."/>
            <person name="Jermiin L.S."/>
            <person name="McGaughran A."/>
            <person name="Oakeshott J.G."/>
            <person name="Papanikolaou A."/>
            <person name="Perera O.P."/>
            <person name="Rane R.V."/>
            <person name="Richards S."/>
            <person name="Tay W.T."/>
            <person name="Walsh T.K."/>
            <person name="Anderson A."/>
            <person name="Anderson C.J."/>
            <person name="Asgari S."/>
            <person name="Board P.G."/>
            <person name="Bretschneider A."/>
            <person name="Campbell P.M."/>
            <person name="Chertemps T."/>
            <person name="Christeller J.T."/>
            <person name="Coppin C.W."/>
            <person name="Downes S.J."/>
            <person name="Duan G."/>
            <person name="Farnsworth C.A."/>
            <person name="Good R.T."/>
            <person name="Han L.B."/>
            <person name="Han Y.C."/>
            <person name="Hatje K."/>
            <person name="Horne I."/>
            <person name="Huang Y.P."/>
            <person name="Hughes D.S."/>
            <person name="Jacquin-Joly E."/>
            <person name="James W."/>
            <person name="Jhangiani S."/>
            <person name="Kollmar M."/>
            <person name="Kuwar S.S."/>
            <person name="Li S."/>
            <person name="Liu N.Y."/>
            <person name="Maibeche M.T."/>
            <person name="Miller J.R."/>
            <person name="Montagne N."/>
            <person name="Perry T."/>
            <person name="Qu J."/>
            <person name="Song S.V."/>
            <person name="Sutton G.G."/>
            <person name="Vogel H."/>
            <person name="Walenz B.P."/>
            <person name="Xu W."/>
            <person name="Zhang H.J."/>
            <person name="Zou Z."/>
            <person name="Batterham P."/>
            <person name="Edwards O.R."/>
            <person name="Feyereisen R."/>
            <person name="Gibbs R.A."/>
            <person name="Heckel D.G."/>
            <person name="McGrath A."/>
            <person name="Robin C."/>
            <person name="Scherer S.E."/>
            <person name="Worley K.C."/>
            <person name="Wu Y.D."/>
        </authorList>
    </citation>
    <scope>NUCLEOTIDE SEQUENCE [LARGE SCALE GENOMIC DNA]</scope>
    <source>
        <strain evidence="3">Harm_GR_Male_#8</strain>
        <tissue evidence="3">Whole organism</tissue>
    </source>
</reference>
<evidence type="ECO:0000313" key="3">
    <source>
        <dbReference type="EMBL" id="PZC74827.1"/>
    </source>
</evidence>
<dbReference type="InterPro" id="IPR043502">
    <property type="entry name" value="DNA/RNA_pol_sf"/>
</dbReference>
<sequence length="882" mass="100558">MKMSTVRNELSGVPADPRRHWVPGPSGVKWTTEASGVVDHQATFRGNVTGGQRKLLNLCQQYLVATWNVRGLLKTGKLNIVEKEMRQYNISILGLGETHMRGAGHFNTDDGSTMYFSGAVGESINGVGFIVPPTINKYVTGYNTVSDRIITLRLNAKPMPLNIVQIYAPTAQSSPESIDEFYATLEATITAIPKREMLVIMGDWNAKIGDTSADDHMRNVVGKYGLGVRNQRGERLLDFCITRELAVHNTRFKHHVRRLYTWVSPGDRCRNQIDYIMTSSRWNSSIQNVKTYPGADCGSDHNLLVAWMKLRLKRASKSKSRLCRKIDLTEAKTFRDQVDLKLKGREDTINTVTTTWNSLKSSITDTLREMTRAGTRQPKRKIFIQDETWEAIEKRKDLKTIGLNKDDDEYKQRDREVQKLCRRDKNRHLTNICREIQAHADRLQPGELFKKVRYLTRSFKPKTWVVEDEHGSAISELNEVAERWRQYCQDLYQDVTTSVQAHSQPCSSEQEPPILFEELVQAIKTTKDGKAPGIDQITAEIIKALGEEALKLLHELCNKIWSTGEWPLDWTRSVILPLHKKGSTKVCDNYRTISLIPHVSKILLHILNKRVRYYLDPEIPQEQAGFVKGKGTREQILNVRQIIESSHEFDSPVILCFVDYKKAFDCVVWEKLWQVLSEMGVPLHLTTLIRKLYEGSRGSVRIKECMSDEFRFQKGVRQGCILSPILFNIYGEYILRKALEGWEGGVNIGGVRVANLRYADDTTLLAESAGEMEELLRRVENISSDLGLSINRSKTKVMVVDRFGKLDLSNALSNFEKVQEFNYLGSVITSNASSEQEIRRRIAMSKSAMTQLRKIWKDSNIRRQTKPSGIKGNVRLCGRCVG</sequence>
<dbReference type="CDD" id="cd01650">
    <property type="entry name" value="RT_nLTR_like"/>
    <property type="match status" value="1"/>
</dbReference>
<dbReference type="SUPFAM" id="SSF56672">
    <property type="entry name" value="DNA/RNA polymerases"/>
    <property type="match status" value="1"/>
</dbReference>
<dbReference type="InterPro" id="IPR005135">
    <property type="entry name" value="Endo/exonuclease/phosphatase"/>
</dbReference>
<dbReference type="EMBL" id="KZ150025">
    <property type="protein sequence ID" value="PZC74827.1"/>
    <property type="molecule type" value="Genomic_DNA"/>
</dbReference>
<feature type="domain" description="Reverse transcriptase" evidence="2">
    <location>
        <begin position="559"/>
        <end position="828"/>
    </location>
</feature>